<evidence type="ECO:0000313" key="3">
    <source>
        <dbReference type="Proteomes" id="UP001500655"/>
    </source>
</evidence>
<accession>A0ABP4WDK3</accession>
<dbReference type="CDD" id="cd02933">
    <property type="entry name" value="OYE_like_FMN"/>
    <property type="match status" value="1"/>
</dbReference>
<dbReference type="PANTHER" id="PTHR22893">
    <property type="entry name" value="NADH OXIDOREDUCTASE-RELATED"/>
    <property type="match status" value="1"/>
</dbReference>
<dbReference type="Proteomes" id="UP001500655">
    <property type="component" value="Unassembled WGS sequence"/>
</dbReference>
<name>A0ABP4WDK3_9ACTN</name>
<dbReference type="Gene3D" id="3.20.20.70">
    <property type="entry name" value="Aldolase class I"/>
    <property type="match status" value="1"/>
</dbReference>
<protein>
    <submittedName>
        <fullName evidence="2">Alkene reductase</fullName>
    </submittedName>
</protein>
<sequence length="356" mass="37700">MTTAFDQVAVGRYTARNRIVMAPMTRSRAYGPGATPTDLMVTYYAQRAGAGLIITEGTQPSAVGQGYPDTPGLHTPEQVAAWQKVTAAVHERGGLIFAQLMHAGRIGHPDQYGQEGLTPVGVSPVAAAGTIYTHNGPRELPTPVPLDEAGIRATIADFAAAARNAIEAGFDGVELHGANGYLPHQFLSTNANLRDDAWGGDVAGRIRFFVEVSTALADAVGADRVGVRVSPGNAYNDIVEADHRDTYLALVDALNPLGLAYLHVVAAADPEFAPILRGRWRSTFILNPSKPGGYTSPEALGLIERNAADLVSYAALFLANPDLPERLRVGGPFNEPDLSKAFGGDHTGYTDYPTLS</sequence>
<dbReference type="EMBL" id="BAAALS010000009">
    <property type="protein sequence ID" value="GAA1752129.1"/>
    <property type="molecule type" value="Genomic_DNA"/>
</dbReference>
<gene>
    <name evidence="2" type="ORF">GCM10009681_23900</name>
</gene>
<evidence type="ECO:0000259" key="1">
    <source>
        <dbReference type="Pfam" id="PF00724"/>
    </source>
</evidence>
<dbReference type="PANTHER" id="PTHR22893:SF91">
    <property type="entry name" value="NADPH DEHYDROGENASE 2-RELATED"/>
    <property type="match status" value="1"/>
</dbReference>
<dbReference type="InterPro" id="IPR001155">
    <property type="entry name" value="OxRdtase_FMN_N"/>
</dbReference>
<comment type="caution">
    <text evidence="2">The sequence shown here is derived from an EMBL/GenBank/DDBJ whole genome shotgun (WGS) entry which is preliminary data.</text>
</comment>
<reference evidence="3" key="1">
    <citation type="journal article" date="2019" name="Int. J. Syst. Evol. Microbiol.">
        <title>The Global Catalogue of Microorganisms (GCM) 10K type strain sequencing project: providing services to taxonomists for standard genome sequencing and annotation.</title>
        <authorList>
            <consortium name="The Broad Institute Genomics Platform"/>
            <consortium name="The Broad Institute Genome Sequencing Center for Infectious Disease"/>
            <person name="Wu L."/>
            <person name="Ma J."/>
        </authorList>
    </citation>
    <scope>NUCLEOTIDE SEQUENCE [LARGE SCALE GENOMIC DNA]</scope>
    <source>
        <strain evidence="3">JCM 13249</strain>
    </source>
</reference>
<dbReference type="Pfam" id="PF00724">
    <property type="entry name" value="Oxidored_FMN"/>
    <property type="match status" value="1"/>
</dbReference>
<proteinExistence type="predicted"/>
<dbReference type="InterPro" id="IPR045247">
    <property type="entry name" value="Oye-like"/>
</dbReference>
<feature type="domain" description="NADH:flavin oxidoreductase/NADH oxidase N-terminal" evidence="1">
    <location>
        <begin position="5"/>
        <end position="330"/>
    </location>
</feature>
<dbReference type="InterPro" id="IPR013785">
    <property type="entry name" value="Aldolase_TIM"/>
</dbReference>
<dbReference type="RefSeq" id="WP_344080118.1">
    <property type="nucleotide sequence ID" value="NZ_BAAALS010000009.1"/>
</dbReference>
<evidence type="ECO:0000313" key="2">
    <source>
        <dbReference type="EMBL" id="GAA1752129.1"/>
    </source>
</evidence>
<keyword evidence="3" id="KW-1185">Reference proteome</keyword>
<dbReference type="SUPFAM" id="SSF51395">
    <property type="entry name" value="FMN-linked oxidoreductases"/>
    <property type="match status" value="1"/>
</dbReference>
<organism evidence="2 3">
    <name type="scientific">Luedemannella helvata</name>
    <dbReference type="NCBI Taxonomy" id="349315"/>
    <lineage>
        <taxon>Bacteria</taxon>
        <taxon>Bacillati</taxon>
        <taxon>Actinomycetota</taxon>
        <taxon>Actinomycetes</taxon>
        <taxon>Micromonosporales</taxon>
        <taxon>Micromonosporaceae</taxon>
        <taxon>Luedemannella</taxon>
    </lineage>
</organism>